<dbReference type="GO" id="GO:0016787">
    <property type="term" value="F:hydrolase activity"/>
    <property type="evidence" value="ECO:0007669"/>
    <property type="project" value="UniProtKB-KW"/>
</dbReference>
<dbReference type="InterPro" id="IPR015797">
    <property type="entry name" value="NUDIX_hydrolase-like_dom_sf"/>
</dbReference>
<sequence>MSRESIYNRYIPTVIPDPENDNCPYWFVFNQNKMLITDNEIKIPCTKNIEEVDIFPIRTQYLGTLNGHPCYSAEVNSDTDELKKMDFRELRSLYCVLEEDIFLLAGKAFQIVNWDQTHQYCGRCGTQTEEVNGENAKICPECGFISYTRISPAIITAVLKDDKILLARGSNFPKNWYSIIAGFVEPGETLEECVKREVMEEVGLKVKNIRYFGSQPWPFPHSLMIGFISDYESGKICVDNYEITDAKWFDVNTLPELPSNMSISREIIDWYIESMKEK</sequence>
<dbReference type="RefSeq" id="WP_069584058.1">
    <property type="nucleotide sequence ID" value="NZ_LMVM01000002.1"/>
</dbReference>
<accession>A0A2A2H8J3</accession>
<dbReference type="PROSITE" id="PS51462">
    <property type="entry name" value="NUDIX"/>
    <property type="match status" value="1"/>
</dbReference>
<dbReference type="InterPro" id="IPR020084">
    <property type="entry name" value="NUDIX_hydrolase_CS"/>
</dbReference>
<dbReference type="PRINTS" id="PR00502">
    <property type="entry name" value="NUDIXFAMILY"/>
</dbReference>
<dbReference type="SUPFAM" id="SSF55811">
    <property type="entry name" value="Nudix"/>
    <property type="match status" value="2"/>
</dbReference>
<dbReference type="Pfam" id="PF09297">
    <property type="entry name" value="Zn_ribbon_NUD"/>
    <property type="match status" value="1"/>
</dbReference>
<evidence type="ECO:0000256" key="2">
    <source>
        <dbReference type="ARBA" id="ARBA00012381"/>
    </source>
</evidence>
<dbReference type="EMBL" id="LMVM01000002">
    <property type="protein sequence ID" value="PAV05675.1"/>
    <property type="molecule type" value="Genomic_DNA"/>
</dbReference>
<dbReference type="InterPro" id="IPR015376">
    <property type="entry name" value="Znr_NADH_PPase"/>
</dbReference>
<name>A0A2A2H8J3_METBR</name>
<dbReference type="Gene3D" id="3.90.79.10">
    <property type="entry name" value="Nucleoside Triphosphate Pyrophosphohydrolase"/>
    <property type="match status" value="1"/>
</dbReference>
<evidence type="ECO:0000256" key="4">
    <source>
        <dbReference type="ARBA" id="ARBA00022801"/>
    </source>
</evidence>
<evidence type="ECO:0000256" key="5">
    <source>
        <dbReference type="ARBA" id="ARBA00022842"/>
    </source>
</evidence>
<dbReference type="Pfam" id="PF09296">
    <property type="entry name" value="NUDIX-like"/>
    <property type="match status" value="1"/>
</dbReference>
<dbReference type="NCBIfam" id="NF001299">
    <property type="entry name" value="PRK00241.1"/>
    <property type="match status" value="1"/>
</dbReference>
<keyword evidence="4" id="KW-0378">Hydrolase</keyword>
<feature type="domain" description="Nudix hydrolase" evidence="7">
    <location>
        <begin position="146"/>
        <end position="273"/>
    </location>
</feature>
<evidence type="ECO:0000256" key="3">
    <source>
        <dbReference type="ARBA" id="ARBA00022723"/>
    </source>
</evidence>
<comment type="cofactor">
    <cofactor evidence="1">
        <name>Mg(2+)</name>
        <dbReference type="ChEBI" id="CHEBI:18420"/>
    </cofactor>
</comment>
<evidence type="ECO:0000256" key="1">
    <source>
        <dbReference type="ARBA" id="ARBA00001946"/>
    </source>
</evidence>
<dbReference type="Gene3D" id="3.90.79.20">
    <property type="match status" value="1"/>
</dbReference>
<dbReference type="OrthoDB" id="40462at2157"/>
<dbReference type="EC" id="3.6.1.22" evidence="2"/>
<dbReference type="PROSITE" id="PS00893">
    <property type="entry name" value="NUDIX_BOX"/>
    <property type="match status" value="1"/>
</dbReference>
<gene>
    <name evidence="8" type="ORF">ASJ80_08040</name>
</gene>
<organism evidence="8 9">
    <name type="scientific">Methanobacterium bryantii</name>
    <dbReference type="NCBI Taxonomy" id="2161"/>
    <lineage>
        <taxon>Archaea</taxon>
        <taxon>Methanobacteriati</taxon>
        <taxon>Methanobacteriota</taxon>
        <taxon>Methanomada group</taxon>
        <taxon>Methanobacteria</taxon>
        <taxon>Methanobacteriales</taxon>
        <taxon>Methanobacteriaceae</taxon>
        <taxon>Methanobacterium</taxon>
    </lineage>
</organism>
<protein>
    <recommendedName>
        <fullName evidence="2">NAD(+) diphosphatase</fullName>
        <ecNumber evidence="2">3.6.1.22</ecNumber>
    </recommendedName>
</protein>
<dbReference type="AlphaFoldDB" id="A0A2A2H8J3"/>
<keyword evidence="3" id="KW-0479">Metal-binding</keyword>
<dbReference type="InterPro" id="IPR000086">
    <property type="entry name" value="NUDIX_hydrolase_dom"/>
</dbReference>
<dbReference type="GO" id="GO:0046872">
    <property type="term" value="F:metal ion binding"/>
    <property type="evidence" value="ECO:0007669"/>
    <property type="project" value="UniProtKB-KW"/>
</dbReference>
<dbReference type="Proteomes" id="UP000217784">
    <property type="component" value="Unassembled WGS sequence"/>
</dbReference>
<dbReference type="PANTHER" id="PTHR11383">
    <property type="entry name" value="NUCLEOSIDE DIPHOSPHATE-LINKED MOIETY X MOTIF 13"/>
    <property type="match status" value="1"/>
</dbReference>
<keyword evidence="6" id="KW-0520">NAD</keyword>
<dbReference type="InterPro" id="IPR015375">
    <property type="entry name" value="NADH_PPase-like_N"/>
</dbReference>
<reference evidence="8 9" key="1">
    <citation type="journal article" date="2017" name="BMC Genomics">
        <title>Genomic analysis of methanogenic archaea reveals a shift towards energy conservation.</title>
        <authorList>
            <person name="Gilmore S.P."/>
            <person name="Henske J.K."/>
            <person name="Sexton J.A."/>
            <person name="Solomon K.V."/>
            <person name="Seppala S."/>
            <person name="Yoo J.I."/>
            <person name="Huyett L.M."/>
            <person name="Pressman A."/>
            <person name="Cogan J.Z."/>
            <person name="Kivenson V."/>
            <person name="Peng X."/>
            <person name="Tan Y."/>
            <person name="Valentine D.L."/>
            <person name="O'Malley M.A."/>
        </authorList>
    </citation>
    <scope>NUCLEOTIDE SEQUENCE [LARGE SCALE GENOMIC DNA]</scope>
    <source>
        <strain evidence="8 9">M.o.H.</strain>
    </source>
</reference>
<dbReference type="InterPro" id="IPR020476">
    <property type="entry name" value="Nudix_hydrolase"/>
</dbReference>
<dbReference type="CDD" id="cd03429">
    <property type="entry name" value="NUDIX_NADH_pyrophosphatase_Nudt13"/>
    <property type="match status" value="1"/>
</dbReference>
<evidence type="ECO:0000313" key="8">
    <source>
        <dbReference type="EMBL" id="PAV05675.1"/>
    </source>
</evidence>
<dbReference type="PANTHER" id="PTHR11383:SF3">
    <property type="entry name" value="NAD(P)H PYROPHOSPHATASE NUDT13, MITOCHONDRIAL"/>
    <property type="match status" value="1"/>
</dbReference>
<proteinExistence type="predicted"/>
<dbReference type="Pfam" id="PF00293">
    <property type="entry name" value="NUDIX"/>
    <property type="match status" value="1"/>
</dbReference>
<evidence type="ECO:0000256" key="6">
    <source>
        <dbReference type="ARBA" id="ARBA00023027"/>
    </source>
</evidence>
<keyword evidence="5" id="KW-0460">Magnesium</keyword>
<comment type="caution">
    <text evidence="8">The sequence shown here is derived from an EMBL/GenBank/DDBJ whole genome shotgun (WGS) entry which is preliminary data.</text>
</comment>
<keyword evidence="9" id="KW-1185">Reference proteome</keyword>
<evidence type="ECO:0000259" key="7">
    <source>
        <dbReference type="PROSITE" id="PS51462"/>
    </source>
</evidence>
<evidence type="ECO:0000313" key="9">
    <source>
        <dbReference type="Proteomes" id="UP000217784"/>
    </source>
</evidence>
<dbReference type="InterPro" id="IPR049734">
    <property type="entry name" value="NudC-like_C"/>
</dbReference>